<comment type="caution">
    <text evidence="1">The sequence shown here is derived from an EMBL/GenBank/DDBJ whole genome shotgun (WGS) entry which is preliminary data.</text>
</comment>
<keyword evidence="2" id="KW-1185">Reference proteome</keyword>
<proteinExistence type="predicted"/>
<dbReference type="RefSeq" id="WP_277861606.1">
    <property type="nucleotide sequence ID" value="NZ_JARRAG010000002.1"/>
</dbReference>
<dbReference type="Proteomes" id="UP001216907">
    <property type="component" value="Unassembled WGS sequence"/>
</dbReference>
<accession>A0ABT6FCN0</accession>
<gene>
    <name evidence="1" type="ORF">PZE19_15840</name>
</gene>
<dbReference type="EMBL" id="JARRAG010000002">
    <property type="protein sequence ID" value="MDG3005261.1"/>
    <property type="molecule type" value="Genomic_DNA"/>
</dbReference>
<sequence>MRNRRHTLLWMKDLLEHMSQCHDQLQWASDDPTQAFLADSLIGDLVECQKLCEELRGPKNRRPAREMVLS</sequence>
<evidence type="ECO:0000313" key="2">
    <source>
        <dbReference type="Proteomes" id="UP001216907"/>
    </source>
</evidence>
<organism evidence="1 2">
    <name type="scientific">Paludisphaera mucosa</name>
    <dbReference type="NCBI Taxonomy" id="3030827"/>
    <lineage>
        <taxon>Bacteria</taxon>
        <taxon>Pseudomonadati</taxon>
        <taxon>Planctomycetota</taxon>
        <taxon>Planctomycetia</taxon>
        <taxon>Isosphaerales</taxon>
        <taxon>Isosphaeraceae</taxon>
        <taxon>Paludisphaera</taxon>
    </lineage>
</organism>
<reference evidence="1 2" key="1">
    <citation type="submission" date="2023-03" db="EMBL/GenBank/DDBJ databases">
        <title>Paludisphaera mucosa sp. nov. a novel planctomycete from northern fen.</title>
        <authorList>
            <person name="Ivanova A."/>
        </authorList>
    </citation>
    <scope>NUCLEOTIDE SEQUENCE [LARGE SCALE GENOMIC DNA]</scope>
    <source>
        <strain evidence="1 2">Pla2</strain>
    </source>
</reference>
<evidence type="ECO:0000313" key="1">
    <source>
        <dbReference type="EMBL" id="MDG3005261.1"/>
    </source>
</evidence>
<name>A0ABT6FCN0_9BACT</name>
<protein>
    <submittedName>
        <fullName evidence="1">Uncharacterized protein</fullName>
    </submittedName>
</protein>